<keyword evidence="2" id="KW-1185">Reference proteome</keyword>
<accession>A0ABU1FLS2</accession>
<keyword evidence="1" id="KW-0808">Transferase</keyword>
<sequence length="412" mass="42394">MRILALQSGTSADGIDVALVDVEHRADADAGVHLGLAPVRTRTVAWPDGLRDRVLDVVHGAALTGAEWCRLDTELGRAFADAAASVAPAGEADLVVSHGQTVHHWVDGGRAQGTLQLGSPAWIAERMDAPVVADLRTADIAAGGEGAPLMAVFDRAWLGAEARESGRPIATANLGGIANVQVVHPDGEVEAFDTGPANGLLDAAVVRATDGASGYDRDGALAAGGTVHDALLRELLAHPYFAAPAPKTTGRETFTLDVVDAAVRRADAADLPLHDLLATLAELTARTVVAAVPEGTADLVLSGGGVHNADLVRRIGAHAGARGIRPASSAERGVDPDAKEVLLFGLLGWMRCHGIAAELTRHGRGTPRVLGTLTAARGPGAPPGRHRTDAPPHRLAALTVQPSPAPNMEDQA</sequence>
<dbReference type="SUPFAM" id="SSF53067">
    <property type="entry name" value="Actin-like ATPase domain"/>
    <property type="match status" value="1"/>
</dbReference>
<proteinExistence type="predicted"/>
<comment type="caution">
    <text evidence="1">The sequence shown here is derived from an EMBL/GenBank/DDBJ whole genome shotgun (WGS) entry which is preliminary data.</text>
</comment>
<dbReference type="PANTHER" id="PTHR30605:SF0">
    <property type="entry name" value="ANHYDRO-N-ACETYLMURAMIC ACID KINASE"/>
    <property type="match status" value="1"/>
</dbReference>
<dbReference type="GO" id="GO:0016301">
    <property type="term" value="F:kinase activity"/>
    <property type="evidence" value="ECO:0007669"/>
    <property type="project" value="UniProtKB-KW"/>
</dbReference>
<dbReference type="InterPro" id="IPR005338">
    <property type="entry name" value="Anhydro_N_Ac-Mur_kinase"/>
</dbReference>
<dbReference type="RefSeq" id="WP_310521092.1">
    <property type="nucleotide sequence ID" value="NZ_BAABBS010000001.1"/>
</dbReference>
<evidence type="ECO:0000313" key="2">
    <source>
        <dbReference type="Proteomes" id="UP001260072"/>
    </source>
</evidence>
<keyword evidence="1" id="KW-0418">Kinase</keyword>
<dbReference type="Pfam" id="PF03702">
    <property type="entry name" value="AnmK"/>
    <property type="match status" value="1"/>
</dbReference>
<organism evidence="1 2">
    <name type="scientific">Agromyces indicus</name>
    <dbReference type="NCBI Taxonomy" id="758919"/>
    <lineage>
        <taxon>Bacteria</taxon>
        <taxon>Bacillati</taxon>
        <taxon>Actinomycetota</taxon>
        <taxon>Actinomycetes</taxon>
        <taxon>Micrococcales</taxon>
        <taxon>Microbacteriaceae</taxon>
        <taxon>Agromyces</taxon>
    </lineage>
</organism>
<dbReference type="Proteomes" id="UP001260072">
    <property type="component" value="Unassembled WGS sequence"/>
</dbReference>
<evidence type="ECO:0000313" key="1">
    <source>
        <dbReference type="EMBL" id="MDR5692705.1"/>
    </source>
</evidence>
<reference evidence="2" key="1">
    <citation type="submission" date="2023-07" db="EMBL/GenBank/DDBJ databases">
        <title>Description of three actinobacteria isolated from air of manufacturing shop in a pharmaceutical factory.</title>
        <authorList>
            <person name="Zhang D.-F."/>
        </authorList>
    </citation>
    <scope>NUCLEOTIDE SEQUENCE [LARGE SCALE GENOMIC DNA]</scope>
    <source>
        <strain evidence="2">CCTCC AB 2011122</strain>
    </source>
</reference>
<protein>
    <submittedName>
        <fullName evidence="1">Anhydro-N-acetylmuramic acid kinase</fullName>
    </submittedName>
</protein>
<dbReference type="EMBL" id="JAVKGS010000003">
    <property type="protein sequence ID" value="MDR5692705.1"/>
    <property type="molecule type" value="Genomic_DNA"/>
</dbReference>
<name>A0ABU1FLS2_9MICO</name>
<dbReference type="Gene3D" id="3.30.420.40">
    <property type="match status" value="2"/>
</dbReference>
<gene>
    <name evidence="1" type="ORF">RH861_11610</name>
</gene>
<dbReference type="PANTHER" id="PTHR30605">
    <property type="entry name" value="ANHYDRO-N-ACETYLMURAMIC ACID KINASE"/>
    <property type="match status" value="1"/>
</dbReference>
<dbReference type="InterPro" id="IPR043129">
    <property type="entry name" value="ATPase_NBD"/>
</dbReference>